<keyword evidence="1" id="KW-1133">Transmembrane helix</keyword>
<feature type="transmembrane region" description="Helical" evidence="1">
    <location>
        <begin position="134"/>
        <end position="160"/>
    </location>
</feature>
<sequence length="172" mass="19798">MIRGYFRLLLFSVCLLTGIQIPGFIDQYQKRIDAHFKEATNNMSGFQATADQFFEGSMQALINHYQSSPDPVFTHDADSVRQIYDRYLMLEREQAALSQPWYRVALHVASRYGNEFFNETLSSFSHTIPMTWQAISWGVALAFLVTIICESLLITFLQLIGVRRKVAMKRTA</sequence>
<dbReference type="PIRSF" id="PIRSF029393">
    <property type="entry name" value="UCP029393"/>
    <property type="match status" value="1"/>
</dbReference>
<reference evidence="3" key="1">
    <citation type="journal article" date="2019" name="Int. J. Syst. Evol. Microbiol.">
        <title>The Global Catalogue of Microorganisms (GCM) 10K type strain sequencing project: providing services to taxonomists for standard genome sequencing and annotation.</title>
        <authorList>
            <consortium name="The Broad Institute Genomics Platform"/>
            <consortium name="The Broad Institute Genome Sequencing Center for Infectious Disease"/>
            <person name="Wu L."/>
            <person name="Ma J."/>
        </authorList>
    </citation>
    <scope>NUCLEOTIDE SEQUENCE [LARGE SCALE GENOMIC DNA]</scope>
    <source>
        <strain evidence="3">JCM 17805</strain>
    </source>
</reference>
<evidence type="ECO:0000313" key="2">
    <source>
        <dbReference type="EMBL" id="GAA4650631.1"/>
    </source>
</evidence>
<dbReference type="Proteomes" id="UP001500604">
    <property type="component" value="Unassembled WGS sequence"/>
</dbReference>
<dbReference type="EMBL" id="BAABFL010000410">
    <property type="protein sequence ID" value="GAA4650631.1"/>
    <property type="molecule type" value="Genomic_DNA"/>
</dbReference>
<evidence type="ECO:0000256" key="1">
    <source>
        <dbReference type="SAM" id="Phobius"/>
    </source>
</evidence>
<gene>
    <name evidence="2" type="ORF">GCM10023116_29140</name>
</gene>
<dbReference type="Pfam" id="PF11157">
    <property type="entry name" value="DUF2937"/>
    <property type="match status" value="1"/>
</dbReference>
<keyword evidence="1" id="KW-0472">Membrane</keyword>
<evidence type="ECO:0000313" key="3">
    <source>
        <dbReference type="Proteomes" id="UP001500604"/>
    </source>
</evidence>
<dbReference type="RefSeq" id="WP_345196843.1">
    <property type="nucleotide sequence ID" value="NZ_BAABFL010000410.1"/>
</dbReference>
<dbReference type="InterPro" id="IPR022584">
    <property type="entry name" value="DUF2937"/>
</dbReference>
<dbReference type="InterPro" id="IPR016917">
    <property type="entry name" value="UCP029393"/>
</dbReference>
<keyword evidence="3" id="KW-1185">Reference proteome</keyword>
<comment type="caution">
    <text evidence="2">The sequence shown here is derived from an EMBL/GenBank/DDBJ whole genome shotgun (WGS) entry which is preliminary data.</text>
</comment>
<keyword evidence="1" id="KW-0812">Transmembrane</keyword>
<protein>
    <submittedName>
        <fullName evidence="2">DUF2937 family protein</fullName>
    </submittedName>
</protein>
<accession>A0ABP8V5R3</accession>
<name>A0ABP8V5R3_9GAMM</name>
<proteinExistence type="predicted"/>
<organism evidence="2 3">
    <name type="scientific">Kistimonas scapharcae</name>
    <dbReference type="NCBI Taxonomy" id="1036133"/>
    <lineage>
        <taxon>Bacteria</taxon>
        <taxon>Pseudomonadati</taxon>
        <taxon>Pseudomonadota</taxon>
        <taxon>Gammaproteobacteria</taxon>
        <taxon>Oceanospirillales</taxon>
        <taxon>Endozoicomonadaceae</taxon>
        <taxon>Kistimonas</taxon>
    </lineage>
</organism>